<organism evidence="11 12">
    <name type="scientific">Filobasidium floriforme</name>
    <dbReference type="NCBI Taxonomy" id="5210"/>
    <lineage>
        <taxon>Eukaryota</taxon>
        <taxon>Fungi</taxon>
        <taxon>Dikarya</taxon>
        <taxon>Basidiomycota</taxon>
        <taxon>Agaricomycotina</taxon>
        <taxon>Tremellomycetes</taxon>
        <taxon>Filobasidiales</taxon>
        <taxon>Filobasidiaceae</taxon>
        <taxon>Filobasidium</taxon>
    </lineage>
</organism>
<evidence type="ECO:0000259" key="10">
    <source>
        <dbReference type="Pfam" id="PF01593"/>
    </source>
</evidence>
<dbReference type="NCBIfam" id="TIGR02734">
    <property type="entry name" value="crtI_fam"/>
    <property type="match status" value="1"/>
</dbReference>
<dbReference type="EMBL" id="JABELV010000064">
    <property type="protein sequence ID" value="KAG7539612.1"/>
    <property type="molecule type" value="Genomic_DNA"/>
</dbReference>
<evidence type="ECO:0000256" key="7">
    <source>
        <dbReference type="ARBA" id="ARBA00034551"/>
    </source>
</evidence>
<dbReference type="SUPFAM" id="SSF51905">
    <property type="entry name" value="FAD/NAD(P)-binding domain"/>
    <property type="match status" value="1"/>
</dbReference>
<dbReference type="PROSITE" id="PS00982">
    <property type="entry name" value="PHYTOENE_DH"/>
    <property type="match status" value="1"/>
</dbReference>
<keyword evidence="9" id="KW-1133">Transmembrane helix</keyword>
<comment type="pathway">
    <text evidence="2 8">Carotenoid biosynthesis.</text>
</comment>
<keyword evidence="12" id="KW-1185">Reference proteome</keyword>
<evidence type="ECO:0000313" key="11">
    <source>
        <dbReference type="EMBL" id="KAG7539612.1"/>
    </source>
</evidence>
<evidence type="ECO:0000256" key="6">
    <source>
        <dbReference type="ARBA" id="ARBA00023002"/>
    </source>
</evidence>
<dbReference type="PANTHER" id="PTHR43734:SF1">
    <property type="entry name" value="PHYTOENE DESATURASE"/>
    <property type="match status" value="1"/>
</dbReference>
<keyword evidence="9" id="KW-0812">Transmembrane</keyword>
<evidence type="ECO:0000256" key="5">
    <source>
        <dbReference type="ARBA" id="ARBA00022746"/>
    </source>
</evidence>
<dbReference type="AlphaFoldDB" id="A0A8K0JM40"/>
<dbReference type="GO" id="GO:0016117">
    <property type="term" value="P:carotenoid biosynthetic process"/>
    <property type="evidence" value="ECO:0007669"/>
    <property type="project" value="UniProtKB-KW"/>
</dbReference>
<evidence type="ECO:0000313" key="12">
    <source>
        <dbReference type="Proteomes" id="UP000812966"/>
    </source>
</evidence>
<gene>
    <name evidence="11" type="ORF">FFLO_03488</name>
</gene>
<keyword evidence="5 8" id="KW-0125">Carotenoid biosynthesis</keyword>
<evidence type="ECO:0000256" key="8">
    <source>
        <dbReference type="RuleBase" id="RU362075"/>
    </source>
</evidence>
<comment type="caution">
    <text evidence="11">The sequence shown here is derived from an EMBL/GenBank/DDBJ whole genome shotgun (WGS) entry which is preliminary data.</text>
</comment>
<dbReference type="PANTHER" id="PTHR43734">
    <property type="entry name" value="PHYTOENE DESATURASE"/>
    <property type="match status" value="1"/>
</dbReference>
<protein>
    <recommendedName>
        <fullName evidence="4">Phytoene desaturase</fullName>
    </recommendedName>
    <alternativeName>
        <fullName evidence="7">Phytoene desaturase (3,4-didehydrolycopene-forming)</fullName>
    </alternativeName>
</protein>
<feature type="domain" description="Amine oxidase" evidence="10">
    <location>
        <begin position="17"/>
        <end position="346"/>
    </location>
</feature>
<dbReference type="Proteomes" id="UP000812966">
    <property type="component" value="Unassembled WGS sequence"/>
</dbReference>
<feature type="transmembrane region" description="Helical" evidence="9">
    <location>
        <begin position="552"/>
        <end position="578"/>
    </location>
</feature>
<keyword evidence="9" id="KW-0472">Membrane</keyword>
<name>A0A8K0JM40_9TREE</name>
<evidence type="ECO:0000256" key="3">
    <source>
        <dbReference type="ARBA" id="ARBA00006046"/>
    </source>
</evidence>
<keyword evidence="6 8" id="KW-0560">Oxidoreductase</keyword>
<comment type="cofactor">
    <cofactor evidence="1">
        <name>NAD(+)</name>
        <dbReference type="ChEBI" id="CHEBI:57540"/>
    </cofactor>
</comment>
<evidence type="ECO:0000256" key="1">
    <source>
        <dbReference type="ARBA" id="ARBA00001911"/>
    </source>
</evidence>
<evidence type="ECO:0000256" key="9">
    <source>
        <dbReference type="SAM" id="Phobius"/>
    </source>
</evidence>
<reference evidence="11" key="1">
    <citation type="submission" date="2020-04" db="EMBL/GenBank/DDBJ databases">
        <title>Analysis of mating type loci in Filobasidium floriforme.</title>
        <authorList>
            <person name="Nowrousian M."/>
        </authorList>
    </citation>
    <scope>NUCLEOTIDE SEQUENCE</scope>
    <source>
        <strain evidence="11">CBS 6242</strain>
    </source>
</reference>
<dbReference type="Gene3D" id="3.50.50.60">
    <property type="entry name" value="FAD/NAD(P)-binding domain"/>
    <property type="match status" value="2"/>
</dbReference>
<dbReference type="GO" id="GO:0016166">
    <property type="term" value="F:phytoene dehydrogenase activity"/>
    <property type="evidence" value="ECO:0007669"/>
    <property type="project" value="UniProtKB-ARBA"/>
</dbReference>
<comment type="similarity">
    <text evidence="3 8">Belongs to the carotenoid/retinoid oxidoreductase family.</text>
</comment>
<accession>A0A8K0JM40</accession>
<dbReference type="Pfam" id="PF01593">
    <property type="entry name" value="Amino_oxidase"/>
    <property type="match status" value="1"/>
</dbReference>
<dbReference type="InterPro" id="IPR008150">
    <property type="entry name" value="Phytoene_DH_bac_CS"/>
</dbReference>
<dbReference type="InterPro" id="IPR014105">
    <property type="entry name" value="Carotenoid/retinoid_OxRdtase"/>
</dbReference>
<evidence type="ECO:0000256" key="2">
    <source>
        <dbReference type="ARBA" id="ARBA00004829"/>
    </source>
</evidence>
<dbReference type="InterPro" id="IPR036188">
    <property type="entry name" value="FAD/NAD-bd_sf"/>
</dbReference>
<sequence>MEKQEKKTKVVIVGAGIGGVATAARLAHAGFDVEVYEKNDFSGGRCSLIHHDGYRFDQGPSLLLLPSLFRDIYTDLSTSLPSHLDLIKCEPNYVIHYHDGESITLSTDRAKLRAEVERFEGPKGGKGLEGFLSEAETHAQLSHELVLSKTFNSYVSLLRPSFLVNAIALHPLESIWSRTSRYFKTERMRRAFTFSSMYLGMSPFEAPGTYSLLQWTETVEGIWYPRGGFHKVVESLQSIAESHGAKFHFSKPISHVATDPTGQRANGIYLASPDNEKTRSKTKIPADIVIVNADLAYAHNNLFLKDGQSEDRKKGELKEPRLAKSLRGKKHSCSSISFYWAMDRVLEKLKAHNIFLAEEYEESFDDIFKKSDMPREPSFYVNVPSRIDPSAAPEGKDAIVVLVPIGSLLVEEHRTEEDWTGLVAKAKKQVIEVMEGRLGIKGMADMIVWEEVNTPVSWRDKFNLTHGSILGISHDFFNVLSFRHQARHPSVQNAYFVGASAHPGTGVPIALAGSKLCLETVCQDLGVPLPASYNVKGYKANSWLDIREGNRLWYVLEAWTSTILLLLVGIILGVSLVYGRL</sequence>
<dbReference type="FunFam" id="3.50.50.60:FF:000171">
    <property type="entry name" value="zeta-carotene-forming phytoene desaturase"/>
    <property type="match status" value="1"/>
</dbReference>
<evidence type="ECO:0000256" key="4">
    <source>
        <dbReference type="ARBA" id="ARBA00013293"/>
    </source>
</evidence>
<dbReference type="InterPro" id="IPR002937">
    <property type="entry name" value="Amino_oxidase"/>
</dbReference>
<proteinExistence type="inferred from homology"/>